<reference evidence="2 3" key="2">
    <citation type="journal article" date="2012" name="Stand. Genomic Sci.">
        <title>Complete genome sequence of the sulfate-reducing firmicute Desulfotomaculum ruminis type strain (DL(T)).</title>
        <authorList>
            <person name="Spring S."/>
            <person name="Visser M."/>
            <person name="Lu M."/>
            <person name="Copeland A."/>
            <person name="Lapidus A."/>
            <person name="Lucas S."/>
            <person name="Cheng J.F."/>
            <person name="Han C."/>
            <person name="Tapia R."/>
            <person name="Goodwin L.A."/>
            <person name="Pitluck S."/>
            <person name="Ivanova N."/>
            <person name="Land M."/>
            <person name="Hauser L."/>
            <person name="Larimer F."/>
            <person name="Rohde M."/>
            <person name="Goker M."/>
            <person name="Detter J.C."/>
            <person name="Kyrpides N.C."/>
            <person name="Woyke T."/>
            <person name="Schaap P.J."/>
            <person name="Plugge C.M."/>
            <person name="Muyzer G."/>
            <person name="Kuever J."/>
            <person name="Pereira I.A."/>
            <person name="Parshina S.N."/>
            <person name="Bernier-Latmani R."/>
            <person name="Stams A.J."/>
            <person name="Klenk H.P."/>
        </authorList>
    </citation>
    <scope>NUCLEOTIDE SEQUENCE [LARGE SCALE GENOMIC DNA]</scope>
    <source>
        <strain evidence="3">ATCC 23193 / DSM 2154 / NCIB 8452 / DL</strain>
    </source>
</reference>
<organism evidence="2 3">
    <name type="scientific">Desulforamulus ruminis (strain ATCC 23193 / DSM 2154 / NCIMB 8452 / DL)</name>
    <name type="common">Desulfotomaculum ruminis</name>
    <dbReference type="NCBI Taxonomy" id="696281"/>
    <lineage>
        <taxon>Bacteria</taxon>
        <taxon>Bacillati</taxon>
        <taxon>Bacillota</taxon>
        <taxon>Clostridia</taxon>
        <taxon>Eubacteriales</taxon>
        <taxon>Peptococcaceae</taxon>
        <taxon>Desulforamulus</taxon>
    </lineage>
</organism>
<dbReference type="AlphaFoldDB" id="F6DQX8"/>
<sequence length="73" mass="8653">MSDRKLLELRIELGRERLRDIAKDCGEGNQRVESYQKRLDKLIRQLNQKSTSKVMADSKRMTGREKDRQLYGL</sequence>
<keyword evidence="3" id="KW-1185">Reference proteome</keyword>
<dbReference type="STRING" id="696281.Desru_0412"/>
<reference evidence="3" key="1">
    <citation type="submission" date="2011-05" db="EMBL/GenBank/DDBJ databases">
        <title>Complete sequence of Desulfotomaculum ruminis DSM 2154.</title>
        <authorList>
            <person name="Lucas S."/>
            <person name="Copeland A."/>
            <person name="Lapidus A."/>
            <person name="Cheng J.-F."/>
            <person name="Goodwin L."/>
            <person name="Pitluck S."/>
            <person name="Lu M."/>
            <person name="Detter J.C."/>
            <person name="Han C."/>
            <person name="Tapia R."/>
            <person name="Land M."/>
            <person name="Hauser L."/>
            <person name="Kyrpides N."/>
            <person name="Ivanova N."/>
            <person name="Mikhailova N."/>
            <person name="Pagani I."/>
            <person name="Stams A.J.M."/>
            <person name="Plugge C.M."/>
            <person name="Muyzer G."/>
            <person name="Kuever J."/>
            <person name="Parshina S.N."/>
            <person name="Ivanova A.E."/>
            <person name="Nazina T.N."/>
            <person name="Brambilla E."/>
            <person name="Spring S."/>
            <person name="Klenk H.-P."/>
            <person name="Woyke T."/>
        </authorList>
    </citation>
    <scope>NUCLEOTIDE SEQUENCE [LARGE SCALE GENOMIC DNA]</scope>
    <source>
        <strain evidence="3">ATCC 23193 / DSM 2154 / NCIB 8452 / DL</strain>
    </source>
</reference>
<dbReference type="HOGENOM" id="CLU_2698659_0_0_9"/>
<name>F6DQX8_DESRL</name>
<protein>
    <submittedName>
        <fullName evidence="2">Uncharacterized protein</fullName>
    </submittedName>
</protein>
<dbReference type="RefSeq" id="WP_013840477.1">
    <property type="nucleotide sequence ID" value="NC_015589.1"/>
</dbReference>
<dbReference type="EMBL" id="CP002780">
    <property type="protein sequence ID" value="AEG58702.1"/>
    <property type="molecule type" value="Genomic_DNA"/>
</dbReference>
<feature type="region of interest" description="Disordered" evidence="1">
    <location>
        <begin position="50"/>
        <end position="73"/>
    </location>
</feature>
<feature type="compositionally biased region" description="Basic and acidic residues" evidence="1">
    <location>
        <begin position="56"/>
        <end position="73"/>
    </location>
</feature>
<evidence type="ECO:0000313" key="2">
    <source>
        <dbReference type="EMBL" id="AEG58702.1"/>
    </source>
</evidence>
<gene>
    <name evidence="2" type="ordered locus">Desru_0412</name>
</gene>
<evidence type="ECO:0000313" key="3">
    <source>
        <dbReference type="Proteomes" id="UP000009234"/>
    </source>
</evidence>
<proteinExistence type="predicted"/>
<dbReference type="KEGG" id="dru:Desru_0412"/>
<evidence type="ECO:0000256" key="1">
    <source>
        <dbReference type="SAM" id="MobiDB-lite"/>
    </source>
</evidence>
<accession>F6DQX8</accession>
<dbReference type="Proteomes" id="UP000009234">
    <property type="component" value="Chromosome"/>
</dbReference>